<feature type="transmembrane region" description="Helical" evidence="1">
    <location>
        <begin position="88"/>
        <end position="108"/>
    </location>
</feature>
<keyword evidence="1" id="KW-1133">Transmembrane helix</keyword>
<evidence type="ECO:0000256" key="1">
    <source>
        <dbReference type="SAM" id="Phobius"/>
    </source>
</evidence>
<gene>
    <name evidence="2" type="ORF">BpHYR1_043645</name>
</gene>
<accession>A0A3M7SUD6</accession>
<dbReference type="Proteomes" id="UP000276133">
    <property type="component" value="Unassembled WGS sequence"/>
</dbReference>
<protein>
    <submittedName>
        <fullName evidence="2">Uncharacterized protein</fullName>
    </submittedName>
</protein>
<evidence type="ECO:0000313" key="2">
    <source>
        <dbReference type="EMBL" id="RNA39315.1"/>
    </source>
</evidence>
<sequence>KRFLIKPKLLVAFPVNSKIKKYLTKRWKIIKVYVGIWRFCRGFHNWYRSKTTDQSGNEVNGEAMKDGGMSKDVNGSHLFVRFDPKKDLLCVTILKITIFGVFLILFFIQKMKNLVTK</sequence>
<feature type="non-terminal residue" evidence="2">
    <location>
        <position position="1"/>
    </location>
</feature>
<evidence type="ECO:0000313" key="3">
    <source>
        <dbReference type="Proteomes" id="UP000276133"/>
    </source>
</evidence>
<keyword evidence="3" id="KW-1185">Reference proteome</keyword>
<name>A0A3M7SUD6_BRAPC</name>
<keyword evidence="1" id="KW-0812">Transmembrane</keyword>
<keyword evidence="1" id="KW-0472">Membrane</keyword>
<organism evidence="2 3">
    <name type="scientific">Brachionus plicatilis</name>
    <name type="common">Marine rotifer</name>
    <name type="synonym">Brachionus muelleri</name>
    <dbReference type="NCBI Taxonomy" id="10195"/>
    <lineage>
        <taxon>Eukaryota</taxon>
        <taxon>Metazoa</taxon>
        <taxon>Spiralia</taxon>
        <taxon>Gnathifera</taxon>
        <taxon>Rotifera</taxon>
        <taxon>Eurotatoria</taxon>
        <taxon>Monogononta</taxon>
        <taxon>Pseudotrocha</taxon>
        <taxon>Ploima</taxon>
        <taxon>Brachionidae</taxon>
        <taxon>Brachionus</taxon>
    </lineage>
</organism>
<dbReference type="EMBL" id="REGN01000761">
    <property type="protein sequence ID" value="RNA39315.1"/>
    <property type="molecule type" value="Genomic_DNA"/>
</dbReference>
<proteinExistence type="predicted"/>
<comment type="caution">
    <text evidence="2">The sequence shown here is derived from an EMBL/GenBank/DDBJ whole genome shotgun (WGS) entry which is preliminary data.</text>
</comment>
<reference evidence="2 3" key="1">
    <citation type="journal article" date="2018" name="Sci. Rep.">
        <title>Genomic signatures of local adaptation to the degree of environmental predictability in rotifers.</title>
        <authorList>
            <person name="Franch-Gras L."/>
            <person name="Hahn C."/>
            <person name="Garcia-Roger E.M."/>
            <person name="Carmona M.J."/>
            <person name="Serra M."/>
            <person name="Gomez A."/>
        </authorList>
    </citation>
    <scope>NUCLEOTIDE SEQUENCE [LARGE SCALE GENOMIC DNA]</scope>
    <source>
        <strain evidence="2">HYR1</strain>
    </source>
</reference>
<dbReference type="AlphaFoldDB" id="A0A3M7SUD6"/>